<keyword evidence="1" id="KW-0732">Signal</keyword>
<evidence type="ECO:0000313" key="3">
    <source>
        <dbReference type="Proteomes" id="UP001366166"/>
    </source>
</evidence>
<dbReference type="KEGG" id="dmp:FAK_20960"/>
<organism evidence="2 3">
    <name type="scientific">Desulfoferula mesophila</name>
    <dbReference type="NCBI Taxonomy" id="3058419"/>
    <lineage>
        <taxon>Bacteria</taxon>
        <taxon>Pseudomonadati</taxon>
        <taxon>Thermodesulfobacteriota</taxon>
        <taxon>Desulfarculia</taxon>
        <taxon>Desulfarculales</taxon>
        <taxon>Desulfarculaceae</taxon>
        <taxon>Desulfoferula</taxon>
    </lineage>
</organism>
<feature type="chain" id="PRO_5043627923" evidence="1">
    <location>
        <begin position="31"/>
        <end position="254"/>
    </location>
</feature>
<feature type="signal peptide" evidence="1">
    <location>
        <begin position="1"/>
        <end position="30"/>
    </location>
</feature>
<evidence type="ECO:0000313" key="2">
    <source>
        <dbReference type="EMBL" id="BEQ15030.1"/>
    </source>
</evidence>
<accession>A0AAU9EDY4</accession>
<gene>
    <name evidence="2" type="ORF">FAK_20960</name>
</gene>
<dbReference type="RefSeq" id="WP_338598865.1">
    <property type="nucleotide sequence ID" value="NZ_AP028679.1"/>
</dbReference>
<dbReference type="EMBL" id="AP028679">
    <property type="protein sequence ID" value="BEQ15030.1"/>
    <property type="molecule type" value="Genomic_DNA"/>
</dbReference>
<keyword evidence="3" id="KW-1185">Reference proteome</keyword>
<sequence>MFKIGSPKTCNIAVGGLAALALLLSLACGASSTGSTPAYVEPGGSLQVQRPDGFNWKGDIVFGDYRAHGIQAEKPVQSDWKFVGMRGLVMNQAVSFIFSGPQGDWRCRCALGNEAGGMDLNLSNPGADAFILQPTGRNALACILTPPAGGKTWLMSVYRLPSKWRDANRDPNAAGALSDQEAVTIRIHAKATTSVEEMGGSPPKVYKFLNDQGEIGQVRVLGDEQVWLPRGQMRGPLAAAMAGILLAHSAKAKK</sequence>
<name>A0AAU9EDY4_9BACT</name>
<proteinExistence type="predicted"/>
<protein>
    <submittedName>
        <fullName evidence="2">Uncharacterized protein</fullName>
    </submittedName>
</protein>
<evidence type="ECO:0000256" key="1">
    <source>
        <dbReference type="SAM" id="SignalP"/>
    </source>
</evidence>
<dbReference type="PROSITE" id="PS51257">
    <property type="entry name" value="PROKAR_LIPOPROTEIN"/>
    <property type="match status" value="1"/>
</dbReference>
<dbReference type="AlphaFoldDB" id="A0AAU9EDY4"/>
<dbReference type="Proteomes" id="UP001366166">
    <property type="component" value="Chromosome"/>
</dbReference>
<reference evidence="3" key="1">
    <citation type="journal article" date="2023" name="Arch. Microbiol.">
        <title>Desulfoferula mesophilus gen. nov. sp. nov., a mesophilic sulfate-reducing bacterium isolated from a brackish lake sediment.</title>
        <authorList>
            <person name="Watanabe T."/>
            <person name="Yabe T."/>
            <person name="Tsuji J.M."/>
            <person name="Fukui M."/>
        </authorList>
    </citation>
    <scope>NUCLEOTIDE SEQUENCE [LARGE SCALE GENOMIC DNA]</scope>
    <source>
        <strain evidence="3">12FAK</strain>
    </source>
</reference>